<comment type="caution">
    <text evidence="2">The sequence shown here is derived from an EMBL/GenBank/DDBJ whole genome shotgun (WGS) entry which is preliminary data.</text>
</comment>
<dbReference type="AlphaFoldDB" id="A0A392SY07"/>
<name>A0A392SY07_9FABA</name>
<accession>A0A392SY07</accession>
<feature type="region of interest" description="Disordered" evidence="1">
    <location>
        <begin position="1"/>
        <end position="20"/>
    </location>
</feature>
<evidence type="ECO:0000313" key="3">
    <source>
        <dbReference type="Proteomes" id="UP000265520"/>
    </source>
</evidence>
<proteinExistence type="predicted"/>
<reference evidence="2 3" key="1">
    <citation type="journal article" date="2018" name="Front. Plant Sci.">
        <title>Red Clover (Trifolium pratense) and Zigzag Clover (T. medium) - A Picture of Genomic Similarities and Differences.</title>
        <authorList>
            <person name="Dluhosova J."/>
            <person name="Istvanek J."/>
            <person name="Nedelnik J."/>
            <person name="Repkova J."/>
        </authorList>
    </citation>
    <scope>NUCLEOTIDE SEQUENCE [LARGE SCALE GENOMIC DNA]</scope>
    <source>
        <strain evidence="3">cv. 10/8</strain>
        <tissue evidence="2">Leaf</tissue>
    </source>
</reference>
<dbReference type="EMBL" id="LXQA010461946">
    <property type="protein sequence ID" value="MCI53352.1"/>
    <property type="molecule type" value="Genomic_DNA"/>
</dbReference>
<dbReference type="Proteomes" id="UP000265520">
    <property type="component" value="Unassembled WGS sequence"/>
</dbReference>
<evidence type="ECO:0000256" key="1">
    <source>
        <dbReference type="SAM" id="MobiDB-lite"/>
    </source>
</evidence>
<organism evidence="2 3">
    <name type="scientific">Trifolium medium</name>
    <dbReference type="NCBI Taxonomy" id="97028"/>
    <lineage>
        <taxon>Eukaryota</taxon>
        <taxon>Viridiplantae</taxon>
        <taxon>Streptophyta</taxon>
        <taxon>Embryophyta</taxon>
        <taxon>Tracheophyta</taxon>
        <taxon>Spermatophyta</taxon>
        <taxon>Magnoliopsida</taxon>
        <taxon>eudicotyledons</taxon>
        <taxon>Gunneridae</taxon>
        <taxon>Pentapetalae</taxon>
        <taxon>rosids</taxon>
        <taxon>fabids</taxon>
        <taxon>Fabales</taxon>
        <taxon>Fabaceae</taxon>
        <taxon>Papilionoideae</taxon>
        <taxon>50 kb inversion clade</taxon>
        <taxon>NPAAA clade</taxon>
        <taxon>Hologalegina</taxon>
        <taxon>IRL clade</taxon>
        <taxon>Trifolieae</taxon>
        <taxon>Trifolium</taxon>
    </lineage>
</organism>
<sequence length="86" mass="9702">MDRVLTSDMLGSRATRPSNTAPRYMSWYYKISHPHIISFPTGYHVPLPESDVVVVADDDAALLMMMQRTPPLRASYGASKYNTIKI</sequence>
<evidence type="ECO:0000313" key="2">
    <source>
        <dbReference type="EMBL" id="MCI53352.1"/>
    </source>
</evidence>
<protein>
    <submittedName>
        <fullName evidence="2">Uncharacterized protein</fullName>
    </submittedName>
</protein>
<feature type="non-terminal residue" evidence="2">
    <location>
        <position position="86"/>
    </location>
</feature>
<keyword evidence="3" id="KW-1185">Reference proteome</keyword>